<comment type="caution">
    <text evidence="3">The sequence shown here is derived from an EMBL/GenBank/DDBJ whole genome shotgun (WGS) entry which is preliminary data.</text>
</comment>
<feature type="region of interest" description="Disordered" evidence="2">
    <location>
        <begin position="232"/>
        <end position="262"/>
    </location>
</feature>
<evidence type="ECO:0000313" key="4">
    <source>
        <dbReference type="Proteomes" id="UP000789396"/>
    </source>
</evidence>
<feature type="region of interest" description="Disordered" evidence="2">
    <location>
        <begin position="51"/>
        <end position="74"/>
    </location>
</feature>
<accession>A0A9N8WSN0</accession>
<gene>
    <name evidence="3" type="ORF">RFULGI_LOCUS2034</name>
</gene>
<sequence length="554" mass="62498">AMPLTPLSESDSPLHTFGDTYINPFEISSDIPTDHHTIIEPDDVDLSSPYARVSSNKPKSAPKSTTINITPQPSVTGTIGYSPRRFAADTLDEPVSETINVFSILFERGFMGPINSLSGAGLVMDQVGIKNKEVINSVKNSLEKQARVISVAINETKDVVNALTRQIKILQEEIKEFQEEIRKLQENQREPQEELKIAATLKEIIKRLETVVEALREIVKRLEMIVEAQEDKKNRKSTTNNINGNANTASEDRVNEDEMSSEDEEPKFVVDYKLFVKTADENSLPTKWFKETVSTVDEFLLSIHNKILIVTKDNTIMPNDYSVIFKTQRETGAGTQLADEQDFIKFKSEYIKLVARKNTEKPKKFKNNNRVPGVSSLSSHDKEIAENVLKIRNEYHCNNKELATIKNPPTHPLFFYASISSKKPRSTLSSHLLSPPTMSPSVLSSLPSLQAQSIQPQLSQIPPERSQVLSPFPPQQTPLVLPPLLLQYNLAFRSQAFQLHQPLLPTPYNVYQTSPHISMQPPTIHPNPYISSTLPSMKEFLKEVDEKEETVCYY</sequence>
<feature type="compositionally biased region" description="Low complexity" evidence="2">
    <location>
        <begin position="238"/>
        <end position="249"/>
    </location>
</feature>
<evidence type="ECO:0000313" key="3">
    <source>
        <dbReference type="EMBL" id="CAG8492161.1"/>
    </source>
</evidence>
<name>A0A9N8WSN0_9GLOM</name>
<dbReference type="OrthoDB" id="411251at2759"/>
<feature type="coiled-coil region" evidence="1">
    <location>
        <begin position="153"/>
        <end position="232"/>
    </location>
</feature>
<dbReference type="AlphaFoldDB" id="A0A9N8WSN0"/>
<evidence type="ECO:0000256" key="2">
    <source>
        <dbReference type="SAM" id="MobiDB-lite"/>
    </source>
</evidence>
<protein>
    <submittedName>
        <fullName evidence="3">139_t:CDS:1</fullName>
    </submittedName>
</protein>
<dbReference type="EMBL" id="CAJVPZ010001426">
    <property type="protein sequence ID" value="CAG8492161.1"/>
    <property type="molecule type" value="Genomic_DNA"/>
</dbReference>
<feature type="non-terminal residue" evidence="3">
    <location>
        <position position="1"/>
    </location>
</feature>
<evidence type="ECO:0000256" key="1">
    <source>
        <dbReference type="SAM" id="Coils"/>
    </source>
</evidence>
<feature type="compositionally biased region" description="Polar residues" evidence="2">
    <location>
        <begin position="53"/>
        <end position="74"/>
    </location>
</feature>
<dbReference type="Proteomes" id="UP000789396">
    <property type="component" value="Unassembled WGS sequence"/>
</dbReference>
<proteinExistence type="predicted"/>
<organism evidence="3 4">
    <name type="scientific">Racocetra fulgida</name>
    <dbReference type="NCBI Taxonomy" id="60492"/>
    <lineage>
        <taxon>Eukaryota</taxon>
        <taxon>Fungi</taxon>
        <taxon>Fungi incertae sedis</taxon>
        <taxon>Mucoromycota</taxon>
        <taxon>Glomeromycotina</taxon>
        <taxon>Glomeromycetes</taxon>
        <taxon>Diversisporales</taxon>
        <taxon>Gigasporaceae</taxon>
        <taxon>Racocetra</taxon>
    </lineage>
</organism>
<keyword evidence="1" id="KW-0175">Coiled coil</keyword>
<keyword evidence="4" id="KW-1185">Reference proteome</keyword>
<reference evidence="3" key="1">
    <citation type="submission" date="2021-06" db="EMBL/GenBank/DDBJ databases">
        <authorList>
            <person name="Kallberg Y."/>
            <person name="Tangrot J."/>
            <person name="Rosling A."/>
        </authorList>
    </citation>
    <scope>NUCLEOTIDE SEQUENCE</scope>
    <source>
        <strain evidence="3">IN212</strain>
    </source>
</reference>